<evidence type="ECO:0000256" key="2">
    <source>
        <dbReference type="ARBA" id="ARBA00022475"/>
    </source>
</evidence>
<dbReference type="Proteomes" id="UP001595937">
    <property type="component" value="Unassembled WGS sequence"/>
</dbReference>
<evidence type="ECO:0000256" key="1">
    <source>
        <dbReference type="ARBA" id="ARBA00004651"/>
    </source>
</evidence>
<dbReference type="InterPro" id="IPR010432">
    <property type="entry name" value="RDD"/>
</dbReference>
<protein>
    <submittedName>
        <fullName evidence="8">RDD family protein</fullName>
    </submittedName>
</protein>
<sequence length="144" mass="15495">MIDRKDLGSWMEGAPSTPDYVKGSSLGLPADGPGSVAPFWRRPLSLLIDWGLSMAISAVVFDADALANLLLFVSVNVLFLSLFGGTPGQFVMRIRVHPVRGRTPMVLRALTRTGAMLLLLPACVWTRDAQPLHDLAAGTAVVRI</sequence>
<dbReference type="RefSeq" id="WP_193117103.1">
    <property type="nucleotide sequence ID" value="NZ_BAAAIR010000025.1"/>
</dbReference>
<feature type="domain" description="RDD" evidence="7">
    <location>
        <begin position="65"/>
        <end position="136"/>
    </location>
</feature>
<keyword evidence="4 6" id="KW-1133">Transmembrane helix</keyword>
<keyword evidence="5 6" id="KW-0472">Membrane</keyword>
<dbReference type="EMBL" id="JBHSLN010000088">
    <property type="protein sequence ID" value="MFC5299424.1"/>
    <property type="molecule type" value="Genomic_DNA"/>
</dbReference>
<evidence type="ECO:0000313" key="8">
    <source>
        <dbReference type="EMBL" id="MFC5299424.1"/>
    </source>
</evidence>
<accession>A0ABW0FJY2</accession>
<evidence type="ECO:0000313" key="9">
    <source>
        <dbReference type="Proteomes" id="UP001595937"/>
    </source>
</evidence>
<evidence type="ECO:0000256" key="4">
    <source>
        <dbReference type="ARBA" id="ARBA00022989"/>
    </source>
</evidence>
<comment type="caution">
    <text evidence="8">The sequence shown here is derived from an EMBL/GenBank/DDBJ whole genome shotgun (WGS) entry which is preliminary data.</text>
</comment>
<keyword evidence="9" id="KW-1185">Reference proteome</keyword>
<proteinExistence type="predicted"/>
<gene>
    <name evidence="8" type="ORF">ACFPK8_18070</name>
</gene>
<reference evidence="9" key="1">
    <citation type="journal article" date="2019" name="Int. J. Syst. Evol. Microbiol.">
        <title>The Global Catalogue of Microorganisms (GCM) 10K type strain sequencing project: providing services to taxonomists for standard genome sequencing and annotation.</title>
        <authorList>
            <consortium name="The Broad Institute Genomics Platform"/>
            <consortium name="The Broad Institute Genome Sequencing Center for Infectious Disease"/>
            <person name="Wu L."/>
            <person name="Ma J."/>
        </authorList>
    </citation>
    <scope>NUCLEOTIDE SEQUENCE [LARGE SCALE GENOMIC DNA]</scope>
    <source>
        <strain evidence="9">CGMCC 1.16455</strain>
    </source>
</reference>
<name>A0ABW0FJY2_9MICO</name>
<dbReference type="Pfam" id="PF06271">
    <property type="entry name" value="RDD"/>
    <property type="match status" value="1"/>
</dbReference>
<evidence type="ECO:0000256" key="6">
    <source>
        <dbReference type="SAM" id="Phobius"/>
    </source>
</evidence>
<dbReference type="InterPro" id="IPR051791">
    <property type="entry name" value="Pra-immunoreactive"/>
</dbReference>
<feature type="transmembrane region" description="Helical" evidence="6">
    <location>
        <begin position="67"/>
        <end position="85"/>
    </location>
</feature>
<dbReference type="PANTHER" id="PTHR36115">
    <property type="entry name" value="PROLINE-RICH ANTIGEN HOMOLOG-RELATED"/>
    <property type="match status" value="1"/>
</dbReference>
<organism evidence="8 9">
    <name type="scientific">Brachybacterium tyrofermentans</name>
    <dbReference type="NCBI Taxonomy" id="47848"/>
    <lineage>
        <taxon>Bacteria</taxon>
        <taxon>Bacillati</taxon>
        <taxon>Actinomycetota</taxon>
        <taxon>Actinomycetes</taxon>
        <taxon>Micrococcales</taxon>
        <taxon>Dermabacteraceae</taxon>
        <taxon>Brachybacterium</taxon>
    </lineage>
</organism>
<keyword evidence="2" id="KW-1003">Cell membrane</keyword>
<comment type="subcellular location">
    <subcellularLocation>
        <location evidence="1">Cell membrane</location>
        <topology evidence="1">Multi-pass membrane protein</topology>
    </subcellularLocation>
</comment>
<evidence type="ECO:0000259" key="7">
    <source>
        <dbReference type="Pfam" id="PF06271"/>
    </source>
</evidence>
<evidence type="ECO:0000256" key="3">
    <source>
        <dbReference type="ARBA" id="ARBA00022692"/>
    </source>
</evidence>
<dbReference type="PANTHER" id="PTHR36115:SF6">
    <property type="entry name" value="PROLINE-RICH ANTIGEN HOMOLOG"/>
    <property type="match status" value="1"/>
</dbReference>
<keyword evidence="3 6" id="KW-0812">Transmembrane</keyword>
<dbReference type="GeneID" id="303296466"/>
<evidence type="ECO:0000256" key="5">
    <source>
        <dbReference type="ARBA" id="ARBA00023136"/>
    </source>
</evidence>